<keyword evidence="4" id="KW-0997">Cell inner membrane</keyword>
<keyword evidence="3" id="KW-1003">Cell membrane</keyword>
<evidence type="ECO:0000313" key="12">
    <source>
        <dbReference type="EMBL" id="PWG63502.1"/>
    </source>
</evidence>
<dbReference type="PANTHER" id="PTHR37468">
    <property type="entry name" value="SULFATE TRANSPORTER CYSZ"/>
    <property type="match status" value="1"/>
</dbReference>
<dbReference type="PANTHER" id="PTHR37468:SF1">
    <property type="entry name" value="SULFATE TRANSPORTER CYSZ"/>
    <property type="match status" value="1"/>
</dbReference>
<reference evidence="12 13" key="1">
    <citation type="submission" date="2018-05" db="EMBL/GenBank/DDBJ databases">
        <title>Spiribacter halobius sp. nov., a moderately halophilic bacterium isolated from marine solar saltern.</title>
        <authorList>
            <person name="Zheng W.-S."/>
            <person name="Lu D.-C."/>
            <person name="Du Z.-J."/>
        </authorList>
    </citation>
    <scope>NUCLEOTIDE SEQUENCE [LARGE SCALE GENOMIC DNA]</scope>
    <source>
        <strain evidence="12 13">E85</strain>
    </source>
</reference>
<evidence type="ECO:0000313" key="13">
    <source>
        <dbReference type="Proteomes" id="UP000245474"/>
    </source>
</evidence>
<accession>A0A2U2N335</accession>
<keyword evidence="9 11" id="KW-0472">Membrane</keyword>
<feature type="transmembrane region" description="Helical" evidence="11">
    <location>
        <begin position="84"/>
        <end position="109"/>
    </location>
</feature>
<keyword evidence="10" id="KW-0198">Cysteine biosynthesis</keyword>
<dbReference type="OrthoDB" id="5292355at2"/>
<comment type="caution">
    <text evidence="12">The sequence shown here is derived from an EMBL/GenBank/DDBJ whole genome shotgun (WGS) entry which is preliminary data.</text>
</comment>
<feature type="transmembrane region" description="Helical" evidence="11">
    <location>
        <begin position="151"/>
        <end position="170"/>
    </location>
</feature>
<keyword evidence="8" id="KW-0764">Sulfate transport</keyword>
<evidence type="ECO:0000256" key="10">
    <source>
        <dbReference type="ARBA" id="ARBA00023192"/>
    </source>
</evidence>
<evidence type="ECO:0000256" key="4">
    <source>
        <dbReference type="ARBA" id="ARBA00022519"/>
    </source>
</evidence>
<proteinExistence type="predicted"/>
<evidence type="ECO:0000256" key="7">
    <source>
        <dbReference type="ARBA" id="ARBA00022989"/>
    </source>
</evidence>
<dbReference type="GO" id="GO:0005886">
    <property type="term" value="C:plasma membrane"/>
    <property type="evidence" value="ECO:0007669"/>
    <property type="project" value="TreeGrafter"/>
</dbReference>
<dbReference type="Proteomes" id="UP000245474">
    <property type="component" value="Unassembled WGS sequence"/>
</dbReference>
<keyword evidence="13" id="KW-1185">Reference proteome</keyword>
<dbReference type="GO" id="GO:0009675">
    <property type="term" value="F:high-affinity sulfate:proton symporter activity"/>
    <property type="evidence" value="ECO:0007669"/>
    <property type="project" value="TreeGrafter"/>
</dbReference>
<comment type="subcellular location">
    <subcellularLocation>
        <location evidence="1">Membrane</location>
        <topology evidence="1">Multi-pass membrane protein</topology>
    </subcellularLocation>
</comment>
<dbReference type="InterPro" id="IPR050480">
    <property type="entry name" value="CysZ-like"/>
</dbReference>
<feature type="transmembrane region" description="Helical" evidence="11">
    <location>
        <begin position="214"/>
        <end position="236"/>
    </location>
</feature>
<evidence type="ECO:0000256" key="2">
    <source>
        <dbReference type="ARBA" id="ARBA00022448"/>
    </source>
</evidence>
<gene>
    <name evidence="12" type="ORF">DEM34_08020</name>
</gene>
<dbReference type="GO" id="GO:0000103">
    <property type="term" value="P:sulfate assimilation"/>
    <property type="evidence" value="ECO:0007669"/>
    <property type="project" value="TreeGrafter"/>
</dbReference>
<dbReference type="GO" id="GO:0019344">
    <property type="term" value="P:cysteine biosynthetic process"/>
    <property type="evidence" value="ECO:0007669"/>
    <property type="project" value="UniProtKB-KW"/>
</dbReference>
<evidence type="ECO:0000256" key="6">
    <source>
        <dbReference type="ARBA" id="ARBA00022692"/>
    </source>
</evidence>
<dbReference type="NCBIfam" id="NF003433">
    <property type="entry name" value="PRK04949.1"/>
    <property type="match status" value="1"/>
</dbReference>
<keyword evidence="6 11" id="KW-0812">Transmembrane</keyword>
<evidence type="ECO:0000256" key="1">
    <source>
        <dbReference type="ARBA" id="ARBA00004141"/>
    </source>
</evidence>
<evidence type="ECO:0000256" key="5">
    <source>
        <dbReference type="ARBA" id="ARBA00022605"/>
    </source>
</evidence>
<sequence length="256" mass="27883">MMTDFLRGVSYVPRGLRLLAAPWLAPYVWVPIGVNVLVFAGLFWFAGAQYQALLTWLLPEPSTFSGEGWWSQTLEFLALLARWLLWPLFLLAAVVVMFYTFTALANLIAAPFNGWLSARVEQQATGRAPAGDGAGFTAEVLGAFGGELRKIAYFALLGVPLLVLFVVPVANLAAPFLWALYGAWILALEYMDFPLGNRGLSFRAQRQHLRGQRLLHLGFGAGILALTLIPGLNLVAMPAGVIGATLLAVENSHREA</sequence>
<dbReference type="EMBL" id="QFFI01000010">
    <property type="protein sequence ID" value="PWG63502.1"/>
    <property type="molecule type" value="Genomic_DNA"/>
</dbReference>
<feature type="transmembrane region" description="Helical" evidence="11">
    <location>
        <begin position="21"/>
        <end position="46"/>
    </location>
</feature>
<evidence type="ECO:0000256" key="3">
    <source>
        <dbReference type="ARBA" id="ARBA00022475"/>
    </source>
</evidence>
<protein>
    <submittedName>
        <fullName evidence="12">Sulfate transporter CysZ</fullName>
    </submittedName>
</protein>
<name>A0A2U2N335_9GAMM</name>
<dbReference type="InterPro" id="IPR059112">
    <property type="entry name" value="CysZ/EI24"/>
</dbReference>
<dbReference type="AlphaFoldDB" id="A0A2U2N335"/>
<evidence type="ECO:0000256" key="8">
    <source>
        <dbReference type="ARBA" id="ARBA00023032"/>
    </source>
</evidence>
<evidence type="ECO:0000256" key="11">
    <source>
        <dbReference type="SAM" id="Phobius"/>
    </source>
</evidence>
<keyword evidence="5" id="KW-0028">Amino-acid biosynthesis</keyword>
<organism evidence="12 13">
    <name type="scientific">Sediminicurvatus halobius</name>
    <dbReference type="NCBI Taxonomy" id="2182432"/>
    <lineage>
        <taxon>Bacteria</taxon>
        <taxon>Pseudomonadati</taxon>
        <taxon>Pseudomonadota</taxon>
        <taxon>Gammaproteobacteria</taxon>
        <taxon>Chromatiales</taxon>
        <taxon>Ectothiorhodospiraceae</taxon>
        <taxon>Sediminicurvatus</taxon>
    </lineage>
</organism>
<dbReference type="Pfam" id="PF07264">
    <property type="entry name" value="EI24"/>
    <property type="match status" value="1"/>
</dbReference>
<keyword evidence="7 11" id="KW-1133">Transmembrane helix</keyword>
<evidence type="ECO:0000256" key="9">
    <source>
        <dbReference type="ARBA" id="ARBA00023136"/>
    </source>
</evidence>
<keyword evidence="2" id="KW-0813">Transport</keyword>